<proteinExistence type="predicted"/>
<evidence type="ECO:0000256" key="1">
    <source>
        <dbReference type="SAM" id="Phobius"/>
    </source>
</evidence>
<keyword evidence="1" id="KW-0812">Transmembrane</keyword>
<dbReference type="RefSeq" id="WP_231885729.1">
    <property type="nucleotide sequence ID" value="NZ_CP014616.1"/>
</dbReference>
<comment type="caution">
    <text evidence="2">The sequence shown here is derived from an EMBL/GenBank/DDBJ whole genome shotgun (WGS) entry which is preliminary data.</text>
</comment>
<sequence>MLTYMIVSEKEEKRDEVADDKKIEQLMKELKASKEQTAVTVEEVEDRPHGFWRVGKVFFSVWKKSFIAIALLILLLIVALPFATFFILKQGSTFTEQKGAFLEQIQDLNELATAEAYTKVIIERQDNTLFGQSIGLNLPGTKRQLLVVIPGSVKAGVDMSGLTEKDVVVDEKKKTAKLTLPPATFLGGAEIYFDKVEVYSYEGVFREKANIEEAYELAAEAKVLILEEATGQGVLLTAQQNAEKTLKEMFSFAGYDVTIEFKEQ</sequence>
<organism evidence="2 3">
    <name type="scientific">Sporosarcina psychrophila</name>
    <name type="common">Bacillus psychrophilus</name>
    <dbReference type="NCBI Taxonomy" id="1476"/>
    <lineage>
        <taxon>Bacteria</taxon>
        <taxon>Bacillati</taxon>
        <taxon>Bacillota</taxon>
        <taxon>Bacilli</taxon>
        <taxon>Bacillales</taxon>
        <taxon>Caryophanaceae</taxon>
        <taxon>Sporosarcina</taxon>
    </lineage>
</organism>
<keyword evidence="1" id="KW-1133">Transmembrane helix</keyword>
<evidence type="ECO:0008006" key="4">
    <source>
        <dbReference type="Google" id="ProtNLM"/>
    </source>
</evidence>
<gene>
    <name evidence="2" type="ORF">ABIC55_000356</name>
</gene>
<name>A0ABV2K2G5_SPOPS</name>
<keyword evidence="3" id="KW-1185">Reference proteome</keyword>
<protein>
    <recommendedName>
        <fullName evidence="4">DUF4230 domain-containing protein</fullName>
    </recommendedName>
</protein>
<evidence type="ECO:0000313" key="3">
    <source>
        <dbReference type="Proteomes" id="UP001549104"/>
    </source>
</evidence>
<dbReference type="EMBL" id="JBEPME010000001">
    <property type="protein sequence ID" value="MET3655272.1"/>
    <property type="molecule type" value="Genomic_DNA"/>
</dbReference>
<reference evidence="2 3" key="1">
    <citation type="submission" date="2024-06" db="EMBL/GenBank/DDBJ databases">
        <title>Sorghum-associated microbial communities from plants grown in Nebraska, USA.</title>
        <authorList>
            <person name="Schachtman D."/>
        </authorList>
    </citation>
    <scope>NUCLEOTIDE SEQUENCE [LARGE SCALE GENOMIC DNA]</scope>
    <source>
        <strain evidence="2 3">1288</strain>
    </source>
</reference>
<dbReference type="Proteomes" id="UP001549104">
    <property type="component" value="Unassembled WGS sequence"/>
</dbReference>
<evidence type="ECO:0000313" key="2">
    <source>
        <dbReference type="EMBL" id="MET3655272.1"/>
    </source>
</evidence>
<feature type="transmembrane region" description="Helical" evidence="1">
    <location>
        <begin position="66"/>
        <end position="88"/>
    </location>
</feature>
<keyword evidence="1" id="KW-0472">Membrane</keyword>
<dbReference type="Pfam" id="PF14014">
    <property type="entry name" value="DUF4230"/>
    <property type="match status" value="1"/>
</dbReference>
<accession>A0ABV2K2G5</accession>
<dbReference type="InterPro" id="IPR025324">
    <property type="entry name" value="DUF4230"/>
</dbReference>